<dbReference type="InterPro" id="IPR018392">
    <property type="entry name" value="LysM"/>
</dbReference>
<dbReference type="Pfam" id="PF19266">
    <property type="entry name" value="CIS_tube"/>
    <property type="match status" value="1"/>
</dbReference>
<dbReference type="InterPro" id="IPR036779">
    <property type="entry name" value="LysM_dom_sf"/>
</dbReference>
<dbReference type="SMART" id="SM00257">
    <property type="entry name" value="LysM"/>
    <property type="match status" value="1"/>
</dbReference>
<dbReference type="SUPFAM" id="SSF54106">
    <property type="entry name" value="LysM domain"/>
    <property type="match status" value="1"/>
</dbReference>
<dbReference type="InterPro" id="IPR045361">
    <property type="entry name" value="CIS_tube_prot_N"/>
</dbReference>
<dbReference type="PROSITE" id="PS51782">
    <property type="entry name" value="LYSM"/>
    <property type="match status" value="1"/>
</dbReference>
<reference evidence="2" key="1">
    <citation type="submission" date="2018-06" db="EMBL/GenBank/DDBJ databases">
        <authorList>
            <person name="Zhirakovskaya E."/>
        </authorList>
    </citation>
    <scope>NUCLEOTIDE SEQUENCE</scope>
</reference>
<dbReference type="CDD" id="cd00118">
    <property type="entry name" value="LysM"/>
    <property type="match status" value="1"/>
</dbReference>
<sequence length="241" mass="27275">MLMPLQPAGGSSGLEKLTIHYEKKWEKDWLGSIEALFNPQELQISRSVNWETIGGEAVGEETTIEQQFKTISPQSMSINLFFDTYERHKKSLFGALPSLNPFPSPKATDVRKYTKRLAKLAQVNAELHRPPLCKLEWGKFDNLFVGVLTSIDQKFTMFMPNGMPVRATVTCSFIEHEITGTELHSADIPKLHTVNRSDSLHSIAAQMYNDPSQWRRIARANQIANPREIKPGMILIIPTNL</sequence>
<organism evidence="2">
    <name type="scientific">hydrothermal vent metagenome</name>
    <dbReference type="NCBI Taxonomy" id="652676"/>
    <lineage>
        <taxon>unclassified sequences</taxon>
        <taxon>metagenomes</taxon>
        <taxon>ecological metagenomes</taxon>
    </lineage>
</organism>
<evidence type="ECO:0000259" key="1">
    <source>
        <dbReference type="PROSITE" id="PS51782"/>
    </source>
</evidence>
<protein>
    <recommendedName>
        <fullName evidence="1">LysM domain-containing protein</fullName>
    </recommendedName>
</protein>
<name>A0A3B0VV89_9ZZZZ</name>
<dbReference type="EMBL" id="UOEU01000811">
    <property type="protein sequence ID" value="VAW40759.1"/>
    <property type="molecule type" value="Genomic_DNA"/>
</dbReference>
<gene>
    <name evidence="2" type="ORF">MNBD_CHLOROFLEXI01-378</name>
</gene>
<dbReference type="AlphaFoldDB" id="A0A3B0VV89"/>
<dbReference type="Pfam" id="PF01476">
    <property type="entry name" value="LysM"/>
    <property type="match status" value="1"/>
</dbReference>
<dbReference type="Gene3D" id="3.10.350.10">
    <property type="entry name" value="LysM domain"/>
    <property type="match status" value="1"/>
</dbReference>
<evidence type="ECO:0000313" key="2">
    <source>
        <dbReference type="EMBL" id="VAW40759.1"/>
    </source>
</evidence>
<feature type="domain" description="LysM" evidence="1">
    <location>
        <begin position="190"/>
        <end position="237"/>
    </location>
</feature>
<accession>A0A3B0VV89</accession>
<proteinExistence type="predicted"/>